<evidence type="ECO:0000313" key="13">
    <source>
        <dbReference type="Proteomes" id="UP000018201"/>
    </source>
</evidence>
<dbReference type="EMBL" id="HG690938">
    <property type="protein sequence ID" value="CDI75483.1"/>
    <property type="molecule type" value="Genomic_DNA"/>
</dbReference>
<keyword evidence="10" id="KW-0732">Signal</keyword>
<keyword evidence="13" id="KW-1185">Reference proteome</keyword>
<dbReference type="PROSITE" id="PS51384">
    <property type="entry name" value="FAD_FR"/>
    <property type="match status" value="1"/>
</dbReference>
<sequence>MKQRGPPLAAVSSLGSRALVLSLLLVLIAIVERCDCFKVRVYSPAAAGGVSLDGVGRLSPGLSAAQQQNSSTATAAAAAAAATAAARQAAAGPARPPLNLFSRFSPLKVRLEHRELASNYSAYVSPLGSDPRTSGVSVGSSGGGEDVGIDVHHLVFSYDPTVVSPETQQPFRYLEGQSVSFVNLRDARSKQTETPAPVSKPRLYSVASSLLAPDEGLQHSFSLCVKRHRYRDADGQEDPSRDGLCSSLLCSAPIGTEFEVAGNASSAAIAAATAAADAAEVQTRTSAVTIAAVCLLSLFLCVSCLLFCVSPVSFSV</sequence>
<dbReference type="VEuPathDB" id="ToxoDB:EPH_0005510"/>
<keyword evidence="4" id="KW-0285">Flavoprotein</keyword>
<dbReference type="GO" id="GO:0004324">
    <property type="term" value="F:ferredoxin-NADP+ reductase activity"/>
    <property type="evidence" value="ECO:0007669"/>
    <property type="project" value="UniProtKB-EC"/>
</dbReference>
<evidence type="ECO:0000256" key="5">
    <source>
        <dbReference type="ARBA" id="ARBA00022827"/>
    </source>
</evidence>
<dbReference type="EC" id="1.18.1.2" evidence="3"/>
<comment type="cofactor">
    <cofactor evidence="1">
        <name>FAD</name>
        <dbReference type="ChEBI" id="CHEBI:57692"/>
    </cofactor>
</comment>
<dbReference type="SUPFAM" id="SSF63380">
    <property type="entry name" value="Riboflavin synthase domain-like"/>
    <property type="match status" value="1"/>
</dbReference>
<evidence type="ECO:0000256" key="2">
    <source>
        <dbReference type="ARBA" id="ARBA00008312"/>
    </source>
</evidence>
<keyword evidence="6" id="KW-0521">NADP</keyword>
<protein>
    <recommendedName>
        <fullName evidence="3">ferredoxin--NADP(+) reductase</fullName>
        <ecNumber evidence="3">1.18.1.2</ecNumber>
    </recommendedName>
</protein>
<reference evidence="12" key="1">
    <citation type="submission" date="2013-10" db="EMBL/GenBank/DDBJ databases">
        <title>Genomic analysis of the causative agents of coccidiosis in chickens.</title>
        <authorList>
            <person name="Reid A.J."/>
            <person name="Blake D."/>
            <person name="Billington K."/>
            <person name="Browne H."/>
            <person name="Dunn M."/>
            <person name="Hung S."/>
            <person name="Kawahara F."/>
            <person name="Miranda-Saavedra D."/>
            <person name="Mourier T."/>
            <person name="Nagra H."/>
            <person name="Otto T.D."/>
            <person name="Rawlings N."/>
            <person name="Sanchez A."/>
            <person name="Sanders M."/>
            <person name="Subramaniam C."/>
            <person name="Tay Y."/>
            <person name="Dear P."/>
            <person name="Doerig C."/>
            <person name="Gruber A."/>
            <person name="Parkinson J."/>
            <person name="Shirley M."/>
            <person name="Wan K.L."/>
            <person name="Berriman M."/>
            <person name="Tomley F."/>
            <person name="Pain A."/>
        </authorList>
    </citation>
    <scope>NUCLEOTIDE SEQUENCE [LARGE SCALE GENOMIC DNA]</scope>
    <source>
        <strain evidence="12">Houghton</strain>
    </source>
</reference>
<dbReference type="AlphaFoldDB" id="U6G834"/>
<evidence type="ECO:0000313" key="12">
    <source>
        <dbReference type="EMBL" id="CDI75483.1"/>
    </source>
</evidence>
<feature type="signal peptide" evidence="10">
    <location>
        <begin position="1"/>
        <end position="36"/>
    </location>
</feature>
<keyword evidence="9" id="KW-1133">Transmembrane helix</keyword>
<proteinExistence type="inferred from homology"/>
<evidence type="ECO:0000256" key="3">
    <source>
        <dbReference type="ARBA" id="ARBA00013223"/>
    </source>
</evidence>
<dbReference type="InterPro" id="IPR017938">
    <property type="entry name" value="Riboflavin_synthase-like_b-brl"/>
</dbReference>
<keyword evidence="7" id="KW-0560">Oxidoreductase</keyword>
<evidence type="ECO:0000256" key="6">
    <source>
        <dbReference type="ARBA" id="ARBA00022857"/>
    </source>
</evidence>
<evidence type="ECO:0000259" key="11">
    <source>
        <dbReference type="PROSITE" id="PS51384"/>
    </source>
</evidence>
<dbReference type="InterPro" id="IPR017927">
    <property type="entry name" value="FAD-bd_FR_type"/>
</dbReference>
<evidence type="ECO:0000256" key="8">
    <source>
        <dbReference type="ARBA" id="ARBA00047776"/>
    </source>
</evidence>
<comment type="similarity">
    <text evidence="2">Belongs to the ferredoxin--NADP reductase type 1 family.</text>
</comment>
<accession>U6G834</accession>
<feature type="domain" description="FAD-binding FR-type" evidence="11">
    <location>
        <begin position="104"/>
        <end position="270"/>
    </location>
</feature>
<evidence type="ECO:0000256" key="7">
    <source>
        <dbReference type="ARBA" id="ARBA00023002"/>
    </source>
</evidence>
<evidence type="ECO:0000256" key="10">
    <source>
        <dbReference type="SAM" id="SignalP"/>
    </source>
</evidence>
<dbReference type="OrthoDB" id="1688044at2759"/>
<dbReference type="PANTHER" id="PTHR43314">
    <property type="match status" value="1"/>
</dbReference>
<evidence type="ECO:0000256" key="1">
    <source>
        <dbReference type="ARBA" id="ARBA00001974"/>
    </source>
</evidence>
<feature type="transmembrane region" description="Helical" evidence="9">
    <location>
        <begin position="290"/>
        <end position="314"/>
    </location>
</feature>
<dbReference type="Gene3D" id="2.40.30.10">
    <property type="entry name" value="Translation factors"/>
    <property type="match status" value="1"/>
</dbReference>
<comment type="catalytic activity">
    <reaction evidence="8">
        <text>2 reduced [2Fe-2S]-[ferredoxin] + NADP(+) + H(+) = 2 oxidized [2Fe-2S]-[ferredoxin] + NADPH</text>
        <dbReference type="Rhea" id="RHEA:20125"/>
        <dbReference type="Rhea" id="RHEA-COMP:10000"/>
        <dbReference type="Rhea" id="RHEA-COMP:10001"/>
        <dbReference type="ChEBI" id="CHEBI:15378"/>
        <dbReference type="ChEBI" id="CHEBI:33737"/>
        <dbReference type="ChEBI" id="CHEBI:33738"/>
        <dbReference type="ChEBI" id="CHEBI:57783"/>
        <dbReference type="ChEBI" id="CHEBI:58349"/>
        <dbReference type="EC" id="1.18.1.2"/>
    </reaction>
</comment>
<name>U6G834_9EIME</name>
<keyword evidence="9" id="KW-0472">Membrane</keyword>
<dbReference type="Proteomes" id="UP000018201">
    <property type="component" value="Unassembled WGS sequence"/>
</dbReference>
<dbReference type="InterPro" id="IPR015701">
    <property type="entry name" value="FNR"/>
</dbReference>
<keyword evidence="5" id="KW-0274">FAD</keyword>
<feature type="chain" id="PRO_5004670559" description="ferredoxin--NADP(+) reductase" evidence="10">
    <location>
        <begin position="37"/>
        <end position="316"/>
    </location>
</feature>
<organism evidence="12 13">
    <name type="scientific">Eimeria praecox</name>
    <dbReference type="NCBI Taxonomy" id="51316"/>
    <lineage>
        <taxon>Eukaryota</taxon>
        <taxon>Sar</taxon>
        <taxon>Alveolata</taxon>
        <taxon>Apicomplexa</taxon>
        <taxon>Conoidasida</taxon>
        <taxon>Coccidia</taxon>
        <taxon>Eucoccidiorida</taxon>
        <taxon>Eimeriorina</taxon>
        <taxon>Eimeriidae</taxon>
        <taxon>Eimeria</taxon>
    </lineage>
</organism>
<gene>
    <name evidence="12" type="ORF">EPH_0005510</name>
</gene>
<reference evidence="12" key="2">
    <citation type="submission" date="2013-10" db="EMBL/GenBank/DDBJ databases">
        <authorList>
            <person name="Aslett M."/>
        </authorList>
    </citation>
    <scope>NUCLEOTIDE SEQUENCE [LARGE SCALE GENOMIC DNA]</scope>
    <source>
        <strain evidence="12">Houghton</strain>
    </source>
</reference>
<evidence type="ECO:0000256" key="9">
    <source>
        <dbReference type="SAM" id="Phobius"/>
    </source>
</evidence>
<keyword evidence="9" id="KW-0812">Transmembrane</keyword>
<evidence type="ECO:0000256" key="4">
    <source>
        <dbReference type="ARBA" id="ARBA00022630"/>
    </source>
</evidence>